<sequence length="108" mass="12238">MEACGQVQKGPLELKGVAELSMTKQKEKKEKDKAKRLEAMGMSIKSKEQRCGLEKWASAQVALEEMQQMERILKKASKTHIPSEHRGLSRDLDTLLEHYDTPGVSWAK</sequence>
<dbReference type="PANTHER" id="PTHR13282">
    <property type="entry name" value="PROTEIN FAM32A"/>
    <property type="match status" value="1"/>
</dbReference>
<accession>A0A9W2WS29</accession>
<organism evidence="4 5">
    <name type="scientific">Physeter macrocephalus</name>
    <name type="common">Sperm whale</name>
    <name type="synonym">Physeter catodon</name>
    <dbReference type="NCBI Taxonomy" id="9755"/>
    <lineage>
        <taxon>Eukaryota</taxon>
        <taxon>Metazoa</taxon>
        <taxon>Chordata</taxon>
        <taxon>Craniata</taxon>
        <taxon>Vertebrata</taxon>
        <taxon>Euteleostomi</taxon>
        <taxon>Mammalia</taxon>
        <taxon>Eutheria</taxon>
        <taxon>Laurasiatheria</taxon>
        <taxon>Artiodactyla</taxon>
        <taxon>Whippomorpha</taxon>
        <taxon>Cetacea</taxon>
        <taxon>Odontoceti</taxon>
        <taxon>Physeteridae</taxon>
        <taxon>Physeter</taxon>
    </lineage>
</organism>
<evidence type="ECO:0000313" key="4">
    <source>
        <dbReference type="Proteomes" id="UP000248484"/>
    </source>
</evidence>
<feature type="coiled-coil region" evidence="3">
    <location>
        <begin position="17"/>
        <end position="79"/>
    </location>
</feature>
<dbReference type="GeneID" id="114486215"/>
<gene>
    <name evidence="5" type="primary">LOC114486215</name>
</gene>
<comment type="similarity">
    <text evidence="1">Belongs to the FAM32 family.</text>
</comment>
<evidence type="ECO:0000313" key="5">
    <source>
        <dbReference type="RefSeq" id="XP_054941960.1"/>
    </source>
</evidence>
<dbReference type="Proteomes" id="UP000248484">
    <property type="component" value="Chromosome 1"/>
</dbReference>
<dbReference type="InterPro" id="IPR013865">
    <property type="entry name" value="FAM32A"/>
</dbReference>
<dbReference type="RefSeq" id="XP_054941960.1">
    <property type="nucleotide sequence ID" value="XM_055085985.1"/>
</dbReference>
<proteinExistence type="inferred from homology"/>
<dbReference type="OrthoDB" id="205403at2759"/>
<keyword evidence="3" id="KW-0175">Coiled coil</keyword>
<name>A0A9W2WS29_PHYMC</name>
<reference evidence="5" key="1">
    <citation type="submission" date="2025-08" db="UniProtKB">
        <authorList>
            <consortium name="RefSeq"/>
        </authorList>
    </citation>
    <scope>IDENTIFICATION</scope>
    <source>
        <tissue evidence="5">Muscle</tissue>
    </source>
</reference>
<dbReference type="GO" id="GO:0005730">
    <property type="term" value="C:nucleolus"/>
    <property type="evidence" value="ECO:0007669"/>
    <property type="project" value="TreeGrafter"/>
</dbReference>
<dbReference type="KEGG" id="pcad:114486215"/>
<dbReference type="PANTHER" id="PTHR13282:SF6">
    <property type="entry name" value="PROTEIN FAM32A"/>
    <property type="match status" value="1"/>
</dbReference>
<evidence type="ECO:0000256" key="3">
    <source>
        <dbReference type="SAM" id="Coils"/>
    </source>
</evidence>
<dbReference type="AlphaFoldDB" id="A0A9W2WS29"/>
<evidence type="ECO:0000256" key="2">
    <source>
        <dbReference type="ARBA" id="ARBA00014981"/>
    </source>
</evidence>
<protein>
    <recommendedName>
        <fullName evidence="2">Protein FAM32A</fullName>
    </recommendedName>
</protein>
<evidence type="ECO:0000256" key="1">
    <source>
        <dbReference type="ARBA" id="ARBA00008948"/>
    </source>
</evidence>
<dbReference type="Pfam" id="PF08555">
    <property type="entry name" value="FAM32A"/>
    <property type="match status" value="1"/>
</dbReference>
<keyword evidence="4" id="KW-1185">Reference proteome</keyword>